<name>A0A1I8FF82_9PLAT</name>
<feature type="compositionally biased region" description="Polar residues" evidence="1">
    <location>
        <begin position="31"/>
        <end position="48"/>
    </location>
</feature>
<reference evidence="3" key="1">
    <citation type="submission" date="2016-11" db="UniProtKB">
        <authorList>
            <consortium name="WormBaseParasite"/>
        </authorList>
    </citation>
    <scope>IDENTIFICATION</scope>
</reference>
<feature type="compositionally biased region" description="Basic and acidic residues" evidence="1">
    <location>
        <begin position="71"/>
        <end position="91"/>
    </location>
</feature>
<evidence type="ECO:0000256" key="1">
    <source>
        <dbReference type="SAM" id="MobiDB-lite"/>
    </source>
</evidence>
<proteinExistence type="predicted"/>
<accession>A0A1I8FF82</accession>
<organism evidence="2 3">
    <name type="scientific">Macrostomum lignano</name>
    <dbReference type="NCBI Taxonomy" id="282301"/>
    <lineage>
        <taxon>Eukaryota</taxon>
        <taxon>Metazoa</taxon>
        <taxon>Spiralia</taxon>
        <taxon>Lophotrochozoa</taxon>
        <taxon>Platyhelminthes</taxon>
        <taxon>Rhabditophora</taxon>
        <taxon>Macrostomorpha</taxon>
        <taxon>Macrostomida</taxon>
        <taxon>Macrostomidae</taxon>
        <taxon>Macrostomum</taxon>
    </lineage>
</organism>
<evidence type="ECO:0000313" key="2">
    <source>
        <dbReference type="Proteomes" id="UP000095280"/>
    </source>
</evidence>
<feature type="region of interest" description="Disordered" evidence="1">
    <location>
        <begin position="328"/>
        <end position="426"/>
    </location>
</feature>
<keyword evidence="2" id="KW-1185">Reference proteome</keyword>
<feature type="compositionally biased region" description="Basic residues" evidence="1">
    <location>
        <begin position="240"/>
        <end position="253"/>
    </location>
</feature>
<evidence type="ECO:0000313" key="3">
    <source>
        <dbReference type="WBParaSite" id="maker-unitig_30836-snap-gene-0.2-mRNA-1"/>
    </source>
</evidence>
<feature type="compositionally biased region" description="Basic and acidic residues" evidence="1">
    <location>
        <begin position="347"/>
        <end position="418"/>
    </location>
</feature>
<dbReference type="WBParaSite" id="maker-unitig_30836-snap-gene-0.2-mRNA-1">
    <property type="protein sequence ID" value="maker-unitig_30836-snap-gene-0.2-mRNA-1"/>
    <property type="gene ID" value="maker-unitig_30836-snap-gene-0.2"/>
</dbReference>
<feature type="compositionally biased region" description="Low complexity" evidence="1">
    <location>
        <begin position="13"/>
        <end position="23"/>
    </location>
</feature>
<feature type="region of interest" description="Disordered" evidence="1">
    <location>
        <begin position="237"/>
        <end position="289"/>
    </location>
</feature>
<protein>
    <submittedName>
        <fullName evidence="3">Coiled-coil domain-containing protein</fullName>
    </submittedName>
</protein>
<dbReference type="AlphaFoldDB" id="A0A1I8FF82"/>
<feature type="region of interest" description="Disordered" evidence="1">
    <location>
        <begin position="1"/>
        <end position="121"/>
    </location>
</feature>
<dbReference type="Proteomes" id="UP000095280">
    <property type="component" value="Unplaced"/>
</dbReference>
<sequence length="443" mass="50839">MFLLLNNGKREQQQQQQTPEPTQFGRRRFNLTWNDNFDASWDTPSSPMRRQQQQQRRQQQQQQPKYYPENHPIHPEDERLNVKWPAKRETRPQQQQQQQQKPSKSSGVQAGVVSADSDGSFEHRFVGETGGPGSEGGAAGGVEAAYTEELETLQAENRDLCESRCRRSGWPGSWKLAMMLRQKAELQLPAGDPATQQQVDQLRDLERLQHSAIAQSANRWSPDGRELRRPSTISLLAKNPKARRKRPSRKLRRLATEAASNPVADDDDLATATNGPTIPAPTPSKKEKAPWRLLRDQVMRAKKVRGEVADDGPKPKEPLVAGMPIYPAKRISRSKSRSRQLVQQKLNEAREELKAAAEERDQARAEGETTQKLKNERRREENKRMKDELRRENDAEVDKLKQEKRRLEDKLRNIRDKMASTGQKNYKHFQGEFEELAKTLASD</sequence>
<feature type="compositionally biased region" description="Low complexity" evidence="1">
    <location>
        <begin position="49"/>
        <end position="63"/>
    </location>
</feature>